<dbReference type="Proteomes" id="UP000179230">
    <property type="component" value="Unassembled WGS sequence"/>
</dbReference>
<dbReference type="SUPFAM" id="SSF46785">
    <property type="entry name" value="Winged helix' DNA-binding domain"/>
    <property type="match status" value="1"/>
</dbReference>
<comment type="caution">
    <text evidence="2">The sequence shown here is derived from an EMBL/GenBank/DDBJ whole genome shotgun (WGS) entry which is preliminary data.</text>
</comment>
<dbReference type="EMBL" id="MFMT01000040">
    <property type="protein sequence ID" value="OGG87845.1"/>
    <property type="molecule type" value="Genomic_DNA"/>
</dbReference>
<sequence>MQTNNEKDTLISLRKLSANDDYYNIVFKKTERISSAVFYILSYIEINDRTKVHYTYLSDKAMALHEVVITTLNLFEYEVRDKIFPLQQALVVMESALTIATAARVVTNDITESIKVEIDTVLRYIRNHYSHQDQMVSRIDSPTNTSSVRQRRSRPSIPKNDFSSDAVLVYSDLRDRTTRIKTVLEAKPEATIKDLSEIITDVSTKTIQRDLNGLIASGEVIRQGERRWSKYSILK</sequence>
<evidence type="ECO:0008006" key="4">
    <source>
        <dbReference type="Google" id="ProtNLM"/>
    </source>
</evidence>
<name>A0A1F6FPT1_9BACT</name>
<organism evidence="2 3">
    <name type="scientific">Candidatus Kaiserbacteria bacterium RIFOXYD1_FULL_42_15</name>
    <dbReference type="NCBI Taxonomy" id="1798532"/>
    <lineage>
        <taxon>Bacteria</taxon>
        <taxon>Candidatus Kaiseribacteriota</taxon>
    </lineage>
</organism>
<feature type="compositionally biased region" description="Polar residues" evidence="1">
    <location>
        <begin position="135"/>
        <end position="148"/>
    </location>
</feature>
<dbReference type="InterPro" id="IPR036388">
    <property type="entry name" value="WH-like_DNA-bd_sf"/>
</dbReference>
<gene>
    <name evidence="2" type="ORF">A2592_02565</name>
</gene>
<dbReference type="InterPro" id="IPR036390">
    <property type="entry name" value="WH_DNA-bd_sf"/>
</dbReference>
<dbReference type="Gene3D" id="1.10.10.10">
    <property type="entry name" value="Winged helix-like DNA-binding domain superfamily/Winged helix DNA-binding domain"/>
    <property type="match status" value="1"/>
</dbReference>
<evidence type="ECO:0000313" key="2">
    <source>
        <dbReference type="EMBL" id="OGG87845.1"/>
    </source>
</evidence>
<evidence type="ECO:0000313" key="3">
    <source>
        <dbReference type="Proteomes" id="UP000179230"/>
    </source>
</evidence>
<accession>A0A1F6FPT1</accession>
<dbReference type="AlphaFoldDB" id="A0A1F6FPT1"/>
<reference evidence="2 3" key="1">
    <citation type="journal article" date="2016" name="Nat. Commun.">
        <title>Thousands of microbial genomes shed light on interconnected biogeochemical processes in an aquifer system.</title>
        <authorList>
            <person name="Anantharaman K."/>
            <person name="Brown C.T."/>
            <person name="Hug L.A."/>
            <person name="Sharon I."/>
            <person name="Castelle C.J."/>
            <person name="Probst A.J."/>
            <person name="Thomas B.C."/>
            <person name="Singh A."/>
            <person name="Wilkins M.J."/>
            <person name="Karaoz U."/>
            <person name="Brodie E.L."/>
            <person name="Williams K.H."/>
            <person name="Hubbard S.S."/>
            <person name="Banfield J.F."/>
        </authorList>
    </citation>
    <scope>NUCLEOTIDE SEQUENCE [LARGE SCALE GENOMIC DNA]</scope>
</reference>
<protein>
    <recommendedName>
        <fullName evidence="4">HTH deoR-type domain-containing protein</fullName>
    </recommendedName>
</protein>
<feature type="region of interest" description="Disordered" evidence="1">
    <location>
        <begin position="135"/>
        <end position="160"/>
    </location>
</feature>
<evidence type="ECO:0000256" key="1">
    <source>
        <dbReference type="SAM" id="MobiDB-lite"/>
    </source>
</evidence>
<proteinExistence type="predicted"/>